<dbReference type="AlphaFoldDB" id="A0A8S0WM68"/>
<sequence length="229" mass="24120">MPTYKPPDIERAGGPPRNPLPWSLIIDIDEAAHRVHRRLPSRRWLAASESKPPIERKGYGVHGSSTDAEVSVVQTSKSTFDVNLQPSVNLLSTISASRPSSSATSAAAITSSSRPNPSPISTVPFSNPCHALSHPTPLPSSFVVVVSTSTLVASPPGTLPRPATPTTRHQTASPAPSADTHSLRSASLPTIILTLIPPHIPRPRCLLAPSPLSLLPPMLSLSPPMSLPA</sequence>
<organism evidence="2 3">
    <name type="scientific">Cyclocybe aegerita</name>
    <name type="common">Black poplar mushroom</name>
    <name type="synonym">Agrocybe aegerita</name>
    <dbReference type="NCBI Taxonomy" id="1973307"/>
    <lineage>
        <taxon>Eukaryota</taxon>
        <taxon>Fungi</taxon>
        <taxon>Dikarya</taxon>
        <taxon>Basidiomycota</taxon>
        <taxon>Agaricomycotina</taxon>
        <taxon>Agaricomycetes</taxon>
        <taxon>Agaricomycetidae</taxon>
        <taxon>Agaricales</taxon>
        <taxon>Agaricineae</taxon>
        <taxon>Bolbitiaceae</taxon>
        <taxon>Cyclocybe</taxon>
    </lineage>
</organism>
<reference evidence="2 3" key="1">
    <citation type="submission" date="2020-01" db="EMBL/GenBank/DDBJ databases">
        <authorList>
            <person name="Gupta K D."/>
        </authorList>
    </citation>
    <scope>NUCLEOTIDE SEQUENCE [LARGE SCALE GENOMIC DNA]</scope>
</reference>
<name>A0A8S0WM68_CYCAE</name>
<keyword evidence="3" id="KW-1185">Reference proteome</keyword>
<feature type="region of interest" description="Disordered" evidence="1">
    <location>
        <begin position="153"/>
        <end position="183"/>
    </location>
</feature>
<feature type="region of interest" description="Disordered" evidence="1">
    <location>
        <begin position="1"/>
        <end position="20"/>
    </location>
</feature>
<evidence type="ECO:0000256" key="1">
    <source>
        <dbReference type="SAM" id="MobiDB-lite"/>
    </source>
</evidence>
<dbReference type="EMBL" id="CACVBS010000030">
    <property type="protein sequence ID" value="CAA7260762.1"/>
    <property type="molecule type" value="Genomic_DNA"/>
</dbReference>
<feature type="compositionally biased region" description="Low complexity" evidence="1">
    <location>
        <begin position="95"/>
        <end position="115"/>
    </location>
</feature>
<accession>A0A8S0WM68</accession>
<feature type="compositionally biased region" description="Polar residues" evidence="1">
    <location>
        <begin position="164"/>
        <end position="183"/>
    </location>
</feature>
<dbReference type="Proteomes" id="UP000467700">
    <property type="component" value="Unassembled WGS sequence"/>
</dbReference>
<feature type="region of interest" description="Disordered" evidence="1">
    <location>
        <begin position="95"/>
        <end position="122"/>
    </location>
</feature>
<evidence type="ECO:0000313" key="3">
    <source>
        <dbReference type="Proteomes" id="UP000467700"/>
    </source>
</evidence>
<proteinExistence type="predicted"/>
<comment type="caution">
    <text evidence="2">The sequence shown here is derived from an EMBL/GenBank/DDBJ whole genome shotgun (WGS) entry which is preliminary data.</text>
</comment>
<protein>
    <submittedName>
        <fullName evidence="2">Uncharacterized protein</fullName>
    </submittedName>
</protein>
<evidence type="ECO:0000313" key="2">
    <source>
        <dbReference type="EMBL" id="CAA7260762.1"/>
    </source>
</evidence>
<gene>
    <name evidence="2" type="ORF">AAE3_LOCUS3002</name>
</gene>